<dbReference type="RefSeq" id="WP_377481047.1">
    <property type="nucleotide sequence ID" value="NZ_JBHUOX010000002.1"/>
</dbReference>
<name>A0ABW6BSN9_9BACT</name>
<keyword evidence="2" id="KW-1185">Reference proteome</keyword>
<comment type="caution">
    <text evidence="1">The sequence shown here is derived from an EMBL/GenBank/DDBJ whole genome shotgun (WGS) entry which is preliminary data.</text>
</comment>
<proteinExistence type="predicted"/>
<dbReference type="NCBIfam" id="TIGR04474">
    <property type="entry name" value="tcm_partner"/>
    <property type="match status" value="1"/>
</dbReference>
<reference evidence="2" key="1">
    <citation type="journal article" date="2019" name="Int. J. Syst. Evol. Microbiol.">
        <title>The Global Catalogue of Microorganisms (GCM) 10K type strain sequencing project: providing services to taxonomists for standard genome sequencing and annotation.</title>
        <authorList>
            <consortium name="The Broad Institute Genomics Platform"/>
            <consortium name="The Broad Institute Genome Sequencing Center for Infectious Disease"/>
            <person name="Wu L."/>
            <person name="Ma J."/>
        </authorList>
    </citation>
    <scope>NUCLEOTIDE SEQUENCE [LARGE SCALE GENOMIC DNA]</scope>
    <source>
        <strain evidence="2">KCTC 23984</strain>
    </source>
</reference>
<dbReference type="InterPro" id="IPR031009">
    <property type="entry name" value="Tcm_partner"/>
</dbReference>
<gene>
    <name evidence="1" type="primary">tcmP</name>
    <name evidence="1" type="ORF">ACFS7Z_03600</name>
</gene>
<sequence length="377" mass="43710">MSSTEPNDFFRKRRTFVEIKREVLGKYFDNWCDIRLAAMHDEAKDALLYIDLHAGVGRDTAEKNLINLGTEGAIYKSILKRPLLNRVMRTFLHDKERATVDQVIESLEALPFYQDMVHPPLPLTTAENKTAMRELLDTGCRSMLFLDPFRSGYGQQMLVQATSTLHSDLLMLLNPDNIMRAVTGRKVSKPLAEIFGARLQKISHYCRKEKDNYRRQELIIDNFVGALQEKGHLTLLYKVNLPEMEQPNHYLLFSSPDNLAYRGFKETILPYATYQEDGVPVYTANEFLQPQLSFFEQRPEYTLLNLVERLKNQSALYKYKSIEKIYELDGCGTNYIRENYVAAFEQLRKEGKIELLNAKTMQTIRLPTPASVVKYRL</sequence>
<evidence type="ECO:0000313" key="1">
    <source>
        <dbReference type="EMBL" id="MFD2999434.1"/>
    </source>
</evidence>
<dbReference type="Proteomes" id="UP001597641">
    <property type="component" value="Unassembled WGS sequence"/>
</dbReference>
<organism evidence="1 2">
    <name type="scientific">Pontibacter toksunensis</name>
    <dbReference type="NCBI Taxonomy" id="1332631"/>
    <lineage>
        <taxon>Bacteria</taxon>
        <taxon>Pseudomonadati</taxon>
        <taxon>Bacteroidota</taxon>
        <taxon>Cytophagia</taxon>
        <taxon>Cytophagales</taxon>
        <taxon>Hymenobacteraceae</taxon>
        <taxon>Pontibacter</taxon>
    </lineage>
</organism>
<evidence type="ECO:0000313" key="2">
    <source>
        <dbReference type="Proteomes" id="UP001597641"/>
    </source>
</evidence>
<dbReference type="EMBL" id="JBHUOX010000002">
    <property type="protein sequence ID" value="MFD2999434.1"/>
    <property type="molecule type" value="Genomic_DNA"/>
</dbReference>
<protein>
    <submittedName>
        <fullName evidence="1">Three-Cys-motif partner protein TcmP</fullName>
    </submittedName>
</protein>
<accession>A0ABW6BSN9</accession>